<proteinExistence type="predicted"/>
<dbReference type="Pfam" id="PF08238">
    <property type="entry name" value="Sel1"/>
    <property type="match status" value="2"/>
</dbReference>
<keyword evidence="1" id="KW-1133">Transmembrane helix</keyword>
<dbReference type="InterPro" id="IPR006597">
    <property type="entry name" value="Sel1-like"/>
</dbReference>
<dbReference type="Gene3D" id="1.25.40.10">
    <property type="entry name" value="Tetratricopeptide repeat domain"/>
    <property type="match status" value="1"/>
</dbReference>
<dbReference type="EMBL" id="RXOE01000005">
    <property type="protein sequence ID" value="RTQ32954.1"/>
    <property type="molecule type" value="Genomic_DNA"/>
</dbReference>
<feature type="transmembrane region" description="Helical" evidence="1">
    <location>
        <begin position="21"/>
        <end position="44"/>
    </location>
</feature>
<dbReference type="SMART" id="SM00671">
    <property type="entry name" value="SEL1"/>
    <property type="match status" value="2"/>
</dbReference>
<gene>
    <name evidence="2" type="ORF">EJP69_19855</name>
</gene>
<protein>
    <submittedName>
        <fullName evidence="2">Sel1 repeat family protein</fullName>
    </submittedName>
</protein>
<dbReference type="Proteomes" id="UP000267418">
    <property type="component" value="Unassembled WGS sequence"/>
</dbReference>
<keyword evidence="1" id="KW-0812">Transmembrane</keyword>
<dbReference type="RefSeq" id="WP_126472210.1">
    <property type="nucleotide sequence ID" value="NZ_RXOE01000005.1"/>
</dbReference>
<name>A0A431THX2_9BURK</name>
<keyword evidence="3" id="KW-1185">Reference proteome</keyword>
<dbReference type="SUPFAM" id="SSF81901">
    <property type="entry name" value="HCP-like"/>
    <property type="match status" value="1"/>
</dbReference>
<comment type="caution">
    <text evidence="2">The sequence shown here is derived from an EMBL/GenBank/DDBJ whole genome shotgun (WGS) entry which is preliminary data.</text>
</comment>
<reference evidence="2 3" key="1">
    <citation type="submission" date="2018-12" db="EMBL/GenBank/DDBJ databases">
        <title>The genome of Variovorax gossypii DSM 100435.</title>
        <authorList>
            <person name="Gao J."/>
            <person name="Sun J."/>
        </authorList>
    </citation>
    <scope>NUCLEOTIDE SEQUENCE [LARGE SCALE GENOMIC DNA]</scope>
    <source>
        <strain evidence="2 3">DSM 100435</strain>
    </source>
</reference>
<evidence type="ECO:0000313" key="2">
    <source>
        <dbReference type="EMBL" id="RTQ32954.1"/>
    </source>
</evidence>
<organism evidence="2 3">
    <name type="scientific">Variovorax gossypii</name>
    <dbReference type="NCBI Taxonomy" id="1679495"/>
    <lineage>
        <taxon>Bacteria</taxon>
        <taxon>Pseudomonadati</taxon>
        <taxon>Pseudomonadota</taxon>
        <taxon>Betaproteobacteria</taxon>
        <taxon>Burkholderiales</taxon>
        <taxon>Comamonadaceae</taxon>
        <taxon>Variovorax</taxon>
    </lineage>
</organism>
<keyword evidence="1" id="KW-0472">Membrane</keyword>
<evidence type="ECO:0000256" key="1">
    <source>
        <dbReference type="SAM" id="Phobius"/>
    </source>
</evidence>
<sequence length="168" mass="18541">MILVSGSNGRDSVTAMLQENLLYILLSSMKHIVIASFAVLSTAACTNIPHFNRPPPPTGIRYDPNVFVAGIATMSDAELVRQKELANAGDKRAAFNVYGHYRSALNDQTKAMEWLLMAAELGHAPAQYNLGQIYLHDGDKERAIYWTRRAKDSGYPNAQATLESLETQ</sequence>
<dbReference type="OrthoDB" id="8791712at2"/>
<accession>A0A431THX2</accession>
<dbReference type="AlphaFoldDB" id="A0A431THX2"/>
<evidence type="ECO:0000313" key="3">
    <source>
        <dbReference type="Proteomes" id="UP000267418"/>
    </source>
</evidence>
<dbReference type="InterPro" id="IPR011990">
    <property type="entry name" value="TPR-like_helical_dom_sf"/>
</dbReference>